<keyword evidence="2" id="KW-1185">Reference proteome</keyword>
<name>A0A3S0IZS4_9GAMM</name>
<organism evidence="1 2">
    <name type="scientific">Shewanella atlantica</name>
    <dbReference type="NCBI Taxonomy" id="271099"/>
    <lineage>
        <taxon>Bacteria</taxon>
        <taxon>Pseudomonadati</taxon>
        <taxon>Pseudomonadota</taxon>
        <taxon>Gammaproteobacteria</taxon>
        <taxon>Alteromonadales</taxon>
        <taxon>Shewanellaceae</taxon>
        <taxon>Shewanella</taxon>
    </lineage>
</organism>
<dbReference type="OrthoDB" id="6272584at2"/>
<gene>
    <name evidence="1" type="ORF">EKG39_04385</name>
</gene>
<protein>
    <submittedName>
        <fullName evidence="1">Uncharacterized protein</fullName>
    </submittedName>
</protein>
<proteinExistence type="predicted"/>
<dbReference type="Proteomes" id="UP000282060">
    <property type="component" value="Unassembled WGS sequence"/>
</dbReference>
<evidence type="ECO:0000313" key="2">
    <source>
        <dbReference type="Proteomes" id="UP000282060"/>
    </source>
</evidence>
<dbReference type="AlphaFoldDB" id="A0A3S0IZS4"/>
<comment type="caution">
    <text evidence="1">The sequence shown here is derived from an EMBL/GenBank/DDBJ whole genome shotgun (WGS) entry which is preliminary data.</text>
</comment>
<reference evidence="1 2" key="1">
    <citation type="submission" date="2018-12" db="EMBL/GenBank/DDBJ databases">
        <authorList>
            <person name="Yu L."/>
        </authorList>
    </citation>
    <scope>NUCLEOTIDE SEQUENCE [LARGE SCALE GENOMIC DNA]</scope>
    <source>
        <strain evidence="1 2">HAW-EB5</strain>
    </source>
</reference>
<accession>A0A3S0IZS4</accession>
<dbReference type="EMBL" id="RXNV01000001">
    <property type="protein sequence ID" value="RTR34903.1"/>
    <property type="molecule type" value="Genomic_DNA"/>
</dbReference>
<sequence>MIDLLRLKQVMFILAAAMTCTVSVSTEAGQVVVRKSSEAFNAFAVRDQVLREHEWREALRMQQQINILQSLPVGCIPMVRPYAYYSCGGNFYRPYQYQNKELYIQIDPLDSESPSLHK</sequence>
<evidence type="ECO:0000313" key="1">
    <source>
        <dbReference type="EMBL" id="RTR34903.1"/>
    </source>
</evidence>